<dbReference type="OrthoDB" id="8909055at2"/>
<keyword evidence="2" id="KW-1185">Reference proteome</keyword>
<protein>
    <submittedName>
        <fullName evidence="1">Addiction module protein</fullName>
    </submittedName>
</protein>
<name>A0A139WZS9_9CYAN</name>
<sequence length="75" mass="8797">MSAHPLLKIEISQLSIAERIQLAEDLWDSILEQQDEVLFTDAQQQELDLRLERYHQEPTSGSTWEEVKQRLGFSQ</sequence>
<dbReference type="AlphaFoldDB" id="A0A139WZS9"/>
<dbReference type="EMBL" id="ANNX02000045">
    <property type="protein sequence ID" value="KYC37948.1"/>
    <property type="molecule type" value="Genomic_DNA"/>
</dbReference>
<dbReference type="InterPro" id="IPR013406">
    <property type="entry name" value="CHP02574_addiction_mod"/>
</dbReference>
<dbReference type="RefSeq" id="WP_017743051.1">
    <property type="nucleotide sequence ID" value="NZ_KQ976354.1"/>
</dbReference>
<gene>
    <name evidence="1" type="ORF">WA1_05495</name>
</gene>
<reference evidence="1 2" key="1">
    <citation type="journal article" date="2013" name="Genome Biol. Evol.">
        <title>Genomes of Stigonematalean cyanobacteria (subsection V) and the evolution of oxygenic photosynthesis from prokaryotes to plastids.</title>
        <authorList>
            <person name="Dagan T."/>
            <person name="Roettger M."/>
            <person name="Stucken K."/>
            <person name="Landan G."/>
            <person name="Koch R."/>
            <person name="Major P."/>
            <person name="Gould S.B."/>
            <person name="Goremykin V.V."/>
            <person name="Rippka R."/>
            <person name="Tandeau de Marsac N."/>
            <person name="Gugger M."/>
            <person name="Lockhart P.J."/>
            <person name="Allen J.F."/>
            <person name="Brune I."/>
            <person name="Maus I."/>
            <person name="Puhler A."/>
            <person name="Martin W.F."/>
        </authorList>
    </citation>
    <scope>NUCLEOTIDE SEQUENCE [LARGE SCALE GENOMIC DNA]</scope>
    <source>
        <strain evidence="1 2">PCC 7110</strain>
    </source>
</reference>
<evidence type="ECO:0000313" key="2">
    <source>
        <dbReference type="Proteomes" id="UP000076925"/>
    </source>
</evidence>
<dbReference type="NCBIfam" id="TIGR02574">
    <property type="entry name" value="stabl_TIGR02574"/>
    <property type="match status" value="1"/>
</dbReference>
<comment type="caution">
    <text evidence="1">The sequence shown here is derived from an EMBL/GenBank/DDBJ whole genome shotgun (WGS) entry which is preliminary data.</text>
</comment>
<dbReference type="Pfam" id="PF09720">
    <property type="entry name" value="Unstab_antitox"/>
    <property type="match status" value="1"/>
</dbReference>
<dbReference type="Proteomes" id="UP000076925">
    <property type="component" value="Unassembled WGS sequence"/>
</dbReference>
<evidence type="ECO:0000313" key="1">
    <source>
        <dbReference type="EMBL" id="KYC37948.1"/>
    </source>
</evidence>
<proteinExistence type="predicted"/>
<accession>A0A139WZS9</accession>
<organism evidence="1 2">
    <name type="scientific">Scytonema hofmannii PCC 7110</name>
    <dbReference type="NCBI Taxonomy" id="128403"/>
    <lineage>
        <taxon>Bacteria</taxon>
        <taxon>Bacillati</taxon>
        <taxon>Cyanobacteriota</taxon>
        <taxon>Cyanophyceae</taxon>
        <taxon>Nostocales</taxon>
        <taxon>Scytonemataceae</taxon>
        <taxon>Scytonema</taxon>
    </lineage>
</organism>